<evidence type="ECO:0000256" key="1">
    <source>
        <dbReference type="SAM" id="Phobius"/>
    </source>
</evidence>
<keyword evidence="1" id="KW-1133">Transmembrane helix</keyword>
<accession>A0AAI9MVN3</accession>
<name>A0AAI9MVN3_PROST</name>
<sequence>MNKKWLFYLPIVFVIFTSITYAIFCYWNIDDNNKWGTFFSFTSAFGILATIGVYFWQRNDAKKLASEVEKSILKMITSECERIESELELSRNVFSGLDKRKPLNITSKNNGNIFIITSVNKNMRSRNYYLKRIELSSIENLLGLAISTNSKYFEAIYYMMLDIMRYNEELSLWLLSDNVIYKNAALCRISLDNISILIYEIKTTLH</sequence>
<proteinExistence type="predicted"/>
<dbReference type="AlphaFoldDB" id="A0AAI9MVN3"/>
<evidence type="ECO:0000313" key="2">
    <source>
        <dbReference type="EMBL" id="EMP9431656.1"/>
    </source>
</evidence>
<feature type="transmembrane region" description="Helical" evidence="1">
    <location>
        <begin position="7"/>
        <end position="29"/>
    </location>
</feature>
<keyword evidence="1" id="KW-0472">Membrane</keyword>
<gene>
    <name evidence="2" type="ORF">JRA39_000666</name>
</gene>
<keyword evidence="1" id="KW-0812">Transmembrane</keyword>
<dbReference type="EMBL" id="AAZDVE040000003">
    <property type="protein sequence ID" value="EMP9431656.1"/>
    <property type="molecule type" value="Genomic_DNA"/>
</dbReference>
<feature type="transmembrane region" description="Helical" evidence="1">
    <location>
        <begin position="35"/>
        <end position="56"/>
    </location>
</feature>
<organism evidence="2">
    <name type="scientific">Providencia stuartii</name>
    <dbReference type="NCBI Taxonomy" id="588"/>
    <lineage>
        <taxon>Bacteria</taxon>
        <taxon>Pseudomonadati</taxon>
        <taxon>Pseudomonadota</taxon>
        <taxon>Gammaproteobacteria</taxon>
        <taxon>Enterobacterales</taxon>
        <taxon>Morganellaceae</taxon>
        <taxon>Providencia</taxon>
    </lineage>
</organism>
<reference evidence="2" key="1">
    <citation type="submission" date="2024-02" db="EMBL/GenBank/DDBJ databases">
        <authorList>
            <consortium name="Clinical and Environmental Microbiology Branch: Whole genome sequencing antimicrobial resistance pathogens in the healthcare setting"/>
        </authorList>
    </citation>
    <scope>NUCLEOTIDE SEQUENCE</scope>
    <source>
        <strain evidence="2">2020GO-00142</strain>
    </source>
</reference>
<comment type="caution">
    <text evidence="2">The sequence shown here is derived from an EMBL/GenBank/DDBJ whole genome shotgun (WGS) entry which is preliminary data.</text>
</comment>
<protein>
    <submittedName>
        <fullName evidence="2">Uncharacterized protein</fullName>
    </submittedName>
</protein>